<feature type="region of interest" description="Disordered" evidence="9">
    <location>
        <begin position="387"/>
        <end position="412"/>
    </location>
</feature>
<dbReference type="Pfam" id="PF05222">
    <property type="entry name" value="AlaDh_PNT_N"/>
    <property type="match status" value="1"/>
</dbReference>
<accession>A0ABS0APT1</accession>
<comment type="function">
    <text evidence="1">The transhydrogenation between NADH and NADP is coupled to respiration and ATP hydrolysis and functions as a proton pump across the membrane.</text>
</comment>
<evidence type="ECO:0000313" key="12">
    <source>
        <dbReference type="EMBL" id="MBF5055491.1"/>
    </source>
</evidence>
<evidence type="ECO:0000256" key="9">
    <source>
        <dbReference type="SAM" id="MobiDB-lite"/>
    </source>
</evidence>
<keyword evidence="13" id="KW-1185">Reference proteome</keyword>
<feature type="domain" description="Alanine dehydrogenase/pyridine nucleotide transhydrogenase N-terminal" evidence="11">
    <location>
        <begin position="9"/>
        <end position="150"/>
    </location>
</feature>
<dbReference type="InterPro" id="IPR007886">
    <property type="entry name" value="AlaDH/PNT_N"/>
</dbReference>
<organism evidence="12 13">
    <name type="scientific">Alloalcanivorax profundimaris</name>
    <dbReference type="NCBI Taxonomy" id="2735259"/>
    <lineage>
        <taxon>Bacteria</taxon>
        <taxon>Pseudomonadati</taxon>
        <taxon>Pseudomonadota</taxon>
        <taxon>Gammaproteobacteria</taxon>
        <taxon>Oceanospirillales</taxon>
        <taxon>Alcanivoracaceae</taxon>
        <taxon>Alloalcanivorax</taxon>
    </lineage>
</organism>
<keyword evidence="5" id="KW-0521">NADP</keyword>
<dbReference type="CDD" id="cd05304">
    <property type="entry name" value="Rubrum_tdh"/>
    <property type="match status" value="1"/>
</dbReference>
<dbReference type="EC" id="7.1.1.1" evidence="3"/>
<dbReference type="SMART" id="SM01003">
    <property type="entry name" value="AlaDh_PNT_N"/>
    <property type="match status" value="1"/>
</dbReference>
<dbReference type="PROSITE" id="PS00837">
    <property type="entry name" value="ALADH_PNT_2"/>
    <property type="match status" value="1"/>
</dbReference>
<protein>
    <recommendedName>
        <fullName evidence="3">proton-translocating NAD(P)(+) transhydrogenase</fullName>
        <ecNumber evidence="3">7.1.1.1</ecNumber>
    </recommendedName>
</protein>
<dbReference type="Pfam" id="PF01262">
    <property type="entry name" value="AlaDh_PNT_C"/>
    <property type="match status" value="1"/>
</dbReference>
<evidence type="ECO:0000259" key="11">
    <source>
        <dbReference type="SMART" id="SM01003"/>
    </source>
</evidence>
<evidence type="ECO:0000256" key="4">
    <source>
        <dbReference type="ARBA" id="ARBA00022741"/>
    </source>
</evidence>
<comment type="similarity">
    <text evidence="2">Belongs to the AlaDH/PNT family.</text>
</comment>
<sequence>MGVTQVIIGVPKEICPGEERVALTPANVGALLKKQGVEILIERGAGEAAGFTDGEYENAGAKLVDRDNVFSNAQAILQVQTPGSNTTNGDKDLDNLKADQFLIGMTDPLANPQFAQTLAEHKVTGIALELIPRITRAQSMDVLSSMAMIAGYKCVLLAANASHRMFPMNMTAAGTLNASRVFVMGAGVAGLQACATAKRLGAIVEAYDVRPAAREQILSVGAKPVELDLDTGEAEGSGGYAKAQGEDFLKRQRELMTEVIKEMDVVVTTAAVPGAKSPILVTADMVKAMKPGSVIVDLAAERGGNCELTKAGETVVENGVLIIGPTNVPSSVPFHASQMFGKNMENLLNLLLDDNGDLQLDFEDQIVADTVISHGGDVPQARLREMLGLPELKKAEPEASDDAEGDHGEEDK</sequence>
<reference evidence="12 13" key="1">
    <citation type="submission" date="2012-09" db="EMBL/GenBank/DDBJ databases">
        <title>Genome Sequence of alkane-degrading Bacterium Alcanivorax sp. 521-1.</title>
        <authorList>
            <person name="Lai Q."/>
            <person name="Shao Z."/>
        </authorList>
    </citation>
    <scope>NUCLEOTIDE SEQUENCE [LARGE SCALE GENOMIC DNA]</scope>
    <source>
        <strain evidence="12 13">521-1</strain>
    </source>
</reference>
<evidence type="ECO:0000313" key="13">
    <source>
        <dbReference type="Proteomes" id="UP000662703"/>
    </source>
</evidence>
<gene>
    <name evidence="12" type="ORF">Y5W_00785</name>
</gene>
<dbReference type="Gene3D" id="3.40.50.720">
    <property type="entry name" value="NAD(P)-binding Rossmann-like Domain"/>
    <property type="match status" value="2"/>
</dbReference>
<comment type="catalytic activity">
    <reaction evidence="8">
        <text>NAD(+) + NADPH + H(+)(in) = NADH + NADP(+) + H(+)(out)</text>
        <dbReference type="Rhea" id="RHEA:47992"/>
        <dbReference type="ChEBI" id="CHEBI:15378"/>
        <dbReference type="ChEBI" id="CHEBI:57540"/>
        <dbReference type="ChEBI" id="CHEBI:57783"/>
        <dbReference type="ChEBI" id="CHEBI:57945"/>
        <dbReference type="ChEBI" id="CHEBI:58349"/>
        <dbReference type="EC" id="7.1.1.1"/>
    </reaction>
</comment>
<keyword evidence="6" id="KW-1278">Translocase</keyword>
<dbReference type="PANTHER" id="PTHR10160:SF19">
    <property type="entry name" value="PROTON-TRANSLOCATING NAD(P)(+) TRANSHYDROGENASE"/>
    <property type="match status" value="1"/>
</dbReference>
<evidence type="ECO:0000256" key="2">
    <source>
        <dbReference type="ARBA" id="ARBA00005689"/>
    </source>
</evidence>
<evidence type="ECO:0000256" key="6">
    <source>
        <dbReference type="ARBA" id="ARBA00022967"/>
    </source>
</evidence>
<evidence type="ECO:0000256" key="5">
    <source>
        <dbReference type="ARBA" id="ARBA00022857"/>
    </source>
</evidence>
<evidence type="ECO:0000256" key="7">
    <source>
        <dbReference type="ARBA" id="ARBA00023027"/>
    </source>
</evidence>
<evidence type="ECO:0000256" key="1">
    <source>
        <dbReference type="ARBA" id="ARBA00003943"/>
    </source>
</evidence>
<proteinExistence type="inferred from homology"/>
<dbReference type="EMBL" id="ARXX01000008">
    <property type="protein sequence ID" value="MBF5055491.1"/>
    <property type="molecule type" value="Genomic_DNA"/>
</dbReference>
<dbReference type="SUPFAM" id="SSF52283">
    <property type="entry name" value="Formate/glycerate dehydrogenase catalytic domain-like"/>
    <property type="match status" value="1"/>
</dbReference>
<comment type="caution">
    <text evidence="12">The sequence shown here is derived from an EMBL/GenBank/DDBJ whole genome shotgun (WGS) entry which is preliminary data.</text>
</comment>
<dbReference type="NCBIfam" id="NF006942">
    <property type="entry name" value="PRK09424.1"/>
    <property type="match status" value="1"/>
</dbReference>
<keyword evidence="7" id="KW-0520">NAD</keyword>
<dbReference type="SUPFAM" id="SSF51735">
    <property type="entry name" value="NAD(P)-binding Rossmann-fold domains"/>
    <property type="match status" value="1"/>
</dbReference>
<dbReference type="PANTHER" id="PTHR10160">
    <property type="entry name" value="NAD(P) TRANSHYDROGENASE"/>
    <property type="match status" value="1"/>
</dbReference>
<name>A0ABS0APT1_9GAMM</name>
<dbReference type="InterPro" id="IPR008143">
    <property type="entry name" value="Ala_DH/PNT_CS2"/>
</dbReference>
<dbReference type="Proteomes" id="UP000662703">
    <property type="component" value="Unassembled WGS sequence"/>
</dbReference>
<evidence type="ECO:0000259" key="10">
    <source>
        <dbReference type="SMART" id="SM01002"/>
    </source>
</evidence>
<dbReference type="InterPro" id="IPR007698">
    <property type="entry name" value="AlaDH/PNT_NAD(H)-bd"/>
</dbReference>
<evidence type="ECO:0000256" key="3">
    <source>
        <dbReference type="ARBA" id="ARBA00012943"/>
    </source>
</evidence>
<evidence type="ECO:0000256" key="8">
    <source>
        <dbReference type="ARBA" id="ARBA00048202"/>
    </source>
</evidence>
<dbReference type="SMART" id="SM01002">
    <property type="entry name" value="AlaDh_PNT_C"/>
    <property type="match status" value="1"/>
</dbReference>
<keyword evidence="4" id="KW-0547">Nucleotide-binding</keyword>
<dbReference type="InterPro" id="IPR036291">
    <property type="entry name" value="NAD(P)-bd_dom_sf"/>
</dbReference>
<feature type="domain" description="Alanine dehydrogenase/pyridine nucleotide transhydrogenase NAD(H)-binding" evidence="10">
    <location>
        <begin position="159"/>
        <end position="324"/>
    </location>
</feature>